<evidence type="ECO:0000313" key="1">
    <source>
        <dbReference type="EnsemblPlants" id="AVESA.00010b.r2.1AG0061250.1.CDS"/>
    </source>
</evidence>
<proteinExistence type="predicted"/>
<sequence>MAFAAAARRNLASRGLSGLLEGRLRPSIPQLLPSNCTGEPRKPSPIPPPPAPRPFNFRLATCGTSQTLNFLPFGLHLLPGPPRRSFSSSSPRDIDFTGVLTDAAHAAAPAASFPGEVAWAAEESSMAVAAVQHLIDAVHSFTGLNWWISIALSTALLRSVSFTLWMLSRKRLYEMRQEMQQTSKLLNNVKDGASREEAVLVVLSSLKKIGLAIYLPLTVTPYTFVTLHIAISNMVKNVPSLKGGGAFWFTDLTTPDALCIFPMITSLLIILTSELKFGAVRKCKECSHPIDKVRKAHRVISLLAMVYTATLPQAISCFFVSWSSLSLAERIALEQPAVQKILFGAPLIQQRCSSCDGQNGPTGEEAPSPVKEQEEPVCPETKESSDASIHRDESDEKPTKGS</sequence>
<dbReference type="EnsemblPlants" id="AVESA.00010b.r2.1AG0061250.1">
    <property type="protein sequence ID" value="AVESA.00010b.r2.1AG0061250.1.CDS"/>
    <property type="gene ID" value="AVESA.00010b.r2.1AG0061250"/>
</dbReference>
<organism evidence="1 2">
    <name type="scientific">Avena sativa</name>
    <name type="common">Oat</name>
    <dbReference type="NCBI Taxonomy" id="4498"/>
    <lineage>
        <taxon>Eukaryota</taxon>
        <taxon>Viridiplantae</taxon>
        <taxon>Streptophyta</taxon>
        <taxon>Embryophyta</taxon>
        <taxon>Tracheophyta</taxon>
        <taxon>Spermatophyta</taxon>
        <taxon>Magnoliopsida</taxon>
        <taxon>Liliopsida</taxon>
        <taxon>Poales</taxon>
        <taxon>Poaceae</taxon>
        <taxon>BOP clade</taxon>
        <taxon>Pooideae</taxon>
        <taxon>Poodae</taxon>
        <taxon>Poeae</taxon>
        <taxon>Poeae Chloroplast Group 1 (Aveneae type)</taxon>
        <taxon>Aveninae</taxon>
        <taxon>Avena</taxon>
    </lineage>
</organism>
<evidence type="ECO:0000313" key="2">
    <source>
        <dbReference type="Proteomes" id="UP001732700"/>
    </source>
</evidence>
<dbReference type="Proteomes" id="UP001732700">
    <property type="component" value="Chromosome 1A"/>
</dbReference>
<keyword evidence="2" id="KW-1185">Reference proteome</keyword>
<reference evidence="1" key="1">
    <citation type="submission" date="2021-05" db="EMBL/GenBank/DDBJ databases">
        <authorList>
            <person name="Scholz U."/>
            <person name="Mascher M."/>
            <person name="Fiebig A."/>
        </authorList>
    </citation>
    <scope>NUCLEOTIDE SEQUENCE [LARGE SCALE GENOMIC DNA]</scope>
</reference>
<protein>
    <submittedName>
        <fullName evidence="1">Uncharacterized protein</fullName>
    </submittedName>
</protein>
<name>A0ACD5TJ06_AVESA</name>
<reference evidence="1" key="2">
    <citation type="submission" date="2025-09" db="UniProtKB">
        <authorList>
            <consortium name="EnsemblPlants"/>
        </authorList>
    </citation>
    <scope>IDENTIFICATION</scope>
</reference>
<accession>A0ACD5TJ06</accession>